<dbReference type="EC" id="2.7.1.4" evidence="5"/>
<keyword evidence="4" id="KW-0460">Magnesium</keyword>
<dbReference type="InterPro" id="IPR000600">
    <property type="entry name" value="ROK"/>
</dbReference>
<accession>A0A0L0GBB7</accession>
<dbReference type="GeneID" id="25902040"/>
<dbReference type="PANTHER" id="PTHR42742:SF3">
    <property type="entry name" value="FRUCTOKINASE"/>
    <property type="match status" value="1"/>
</dbReference>
<dbReference type="EMBL" id="KQ241658">
    <property type="protein sequence ID" value="KNC86312.1"/>
    <property type="molecule type" value="Genomic_DNA"/>
</dbReference>
<evidence type="ECO:0000256" key="6">
    <source>
        <dbReference type="ARBA" id="ARBA00048451"/>
    </source>
</evidence>
<dbReference type="eggNOG" id="ENOG502QRD3">
    <property type="taxonomic scope" value="Eukaryota"/>
</dbReference>
<dbReference type="SUPFAM" id="SSF53067">
    <property type="entry name" value="Actin-like ATPase domain"/>
    <property type="match status" value="1"/>
</dbReference>
<evidence type="ECO:0000256" key="1">
    <source>
        <dbReference type="ARBA" id="ARBA00001946"/>
    </source>
</evidence>
<sequence length="149" mass="16323">MHMEGGHIMIPNAPGDDYKGRCPYHGACIEGMVASHALAARKDGDITKLPTYPDDDPLWDYAAYYLAQACMSITLLLSPEAIVISGGILNRHSLFPKIRETFKKILNGYVSVDKIKNHLDEYIVPSTHGNNIGIISACNLSVGAHRDTK</sequence>
<evidence type="ECO:0000256" key="5">
    <source>
        <dbReference type="ARBA" id="ARBA00038887"/>
    </source>
</evidence>
<comment type="cofactor">
    <cofactor evidence="1">
        <name>Mg(2+)</name>
        <dbReference type="ChEBI" id="CHEBI:18420"/>
    </cofactor>
</comment>
<keyword evidence="8" id="KW-1185">Reference proteome</keyword>
<dbReference type="Pfam" id="PF00480">
    <property type="entry name" value="ROK"/>
    <property type="match status" value="1"/>
</dbReference>
<dbReference type="Proteomes" id="UP000054560">
    <property type="component" value="Unassembled WGS sequence"/>
</dbReference>
<dbReference type="InterPro" id="IPR051804">
    <property type="entry name" value="Carb_Metab_Reg_Kinase/Isom"/>
</dbReference>
<dbReference type="AlphaFoldDB" id="A0A0L0GBB7"/>
<dbReference type="Gene3D" id="3.30.420.40">
    <property type="match status" value="1"/>
</dbReference>
<dbReference type="GO" id="GO:0008865">
    <property type="term" value="F:fructokinase activity"/>
    <property type="evidence" value="ECO:0007669"/>
    <property type="project" value="UniProtKB-EC"/>
</dbReference>
<dbReference type="STRING" id="667725.A0A0L0GBB7"/>
<reference evidence="7 8" key="1">
    <citation type="submission" date="2011-02" db="EMBL/GenBank/DDBJ databases">
        <title>The Genome Sequence of Sphaeroforma arctica JP610.</title>
        <authorList>
            <consortium name="The Broad Institute Genome Sequencing Platform"/>
            <person name="Russ C."/>
            <person name="Cuomo C."/>
            <person name="Young S.K."/>
            <person name="Zeng Q."/>
            <person name="Gargeya S."/>
            <person name="Alvarado L."/>
            <person name="Berlin A."/>
            <person name="Chapman S.B."/>
            <person name="Chen Z."/>
            <person name="Freedman E."/>
            <person name="Gellesch M."/>
            <person name="Goldberg J."/>
            <person name="Griggs A."/>
            <person name="Gujja S."/>
            <person name="Heilman E."/>
            <person name="Heiman D."/>
            <person name="Howarth C."/>
            <person name="Mehta T."/>
            <person name="Neiman D."/>
            <person name="Pearson M."/>
            <person name="Roberts A."/>
            <person name="Saif S."/>
            <person name="Shea T."/>
            <person name="Shenoy N."/>
            <person name="Sisk P."/>
            <person name="Stolte C."/>
            <person name="Sykes S."/>
            <person name="White J."/>
            <person name="Yandava C."/>
            <person name="Burger G."/>
            <person name="Gray M.W."/>
            <person name="Holland P.W.H."/>
            <person name="King N."/>
            <person name="Lang F.B.F."/>
            <person name="Roger A.J."/>
            <person name="Ruiz-Trillo I."/>
            <person name="Haas B."/>
            <person name="Nusbaum C."/>
            <person name="Birren B."/>
        </authorList>
    </citation>
    <scope>NUCLEOTIDE SEQUENCE [LARGE SCALE GENOMIC DNA]</scope>
    <source>
        <strain evidence="7 8">JP610</strain>
    </source>
</reference>
<keyword evidence="3" id="KW-0862">Zinc</keyword>
<name>A0A0L0GBB7_9EUKA</name>
<dbReference type="RefSeq" id="XP_014160214.1">
    <property type="nucleotide sequence ID" value="XM_014304739.1"/>
</dbReference>
<evidence type="ECO:0000313" key="7">
    <source>
        <dbReference type="EMBL" id="KNC86312.1"/>
    </source>
</evidence>
<dbReference type="InterPro" id="IPR043129">
    <property type="entry name" value="ATPase_NBD"/>
</dbReference>
<evidence type="ECO:0000256" key="3">
    <source>
        <dbReference type="ARBA" id="ARBA00022833"/>
    </source>
</evidence>
<keyword evidence="2" id="KW-0479">Metal-binding</keyword>
<dbReference type="OrthoDB" id="10260668at2759"/>
<evidence type="ECO:0000256" key="4">
    <source>
        <dbReference type="ARBA" id="ARBA00022842"/>
    </source>
</evidence>
<organism evidence="7 8">
    <name type="scientific">Sphaeroforma arctica JP610</name>
    <dbReference type="NCBI Taxonomy" id="667725"/>
    <lineage>
        <taxon>Eukaryota</taxon>
        <taxon>Ichthyosporea</taxon>
        <taxon>Ichthyophonida</taxon>
        <taxon>Sphaeroforma</taxon>
    </lineage>
</organism>
<protein>
    <recommendedName>
        <fullName evidence="5">fructokinase</fullName>
        <ecNumber evidence="5">2.7.1.4</ecNumber>
    </recommendedName>
</protein>
<dbReference type="GO" id="GO:0046872">
    <property type="term" value="F:metal ion binding"/>
    <property type="evidence" value="ECO:0007669"/>
    <property type="project" value="UniProtKB-KW"/>
</dbReference>
<evidence type="ECO:0000256" key="2">
    <source>
        <dbReference type="ARBA" id="ARBA00022723"/>
    </source>
</evidence>
<dbReference type="PANTHER" id="PTHR42742">
    <property type="entry name" value="TRANSCRIPTIONAL REPRESSOR MPRA"/>
    <property type="match status" value="1"/>
</dbReference>
<evidence type="ECO:0000313" key="8">
    <source>
        <dbReference type="Proteomes" id="UP000054560"/>
    </source>
</evidence>
<comment type="catalytic activity">
    <reaction evidence="6">
        <text>D-fructose + ATP = D-fructose 6-phosphate + ADP + H(+)</text>
        <dbReference type="Rhea" id="RHEA:16125"/>
        <dbReference type="ChEBI" id="CHEBI:15378"/>
        <dbReference type="ChEBI" id="CHEBI:30616"/>
        <dbReference type="ChEBI" id="CHEBI:37721"/>
        <dbReference type="ChEBI" id="CHEBI:61527"/>
        <dbReference type="ChEBI" id="CHEBI:456216"/>
        <dbReference type="EC" id="2.7.1.4"/>
    </reaction>
</comment>
<gene>
    <name evidence="7" type="ORF">SARC_01536</name>
</gene>
<proteinExistence type="predicted"/>